<protein>
    <submittedName>
        <fullName evidence="1">Uncharacterized protein</fullName>
    </submittedName>
</protein>
<evidence type="ECO:0000313" key="1">
    <source>
        <dbReference type="EMBL" id="ESA18410.1"/>
    </source>
</evidence>
<reference evidence="1" key="1">
    <citation type="submission" date="2013-07" db="EMBL/GenBank/DDBJ databases">
        <title>The genome of an arbuscular mycorrhizal fungus provides insights into the evolution of the oldest plant symbiosis.</title>
        <authorList>
            <consortium name="DOE Joint Genome Institute"/>
            <person name="Tisserant E."/>
            <person name="Malbreil M."/>
            <person name="Kuo A."/>
            <person name="Kohler A."/>
            <person name="Symeonidi A."/>
            <person name="Balestrini R."/>
            <person name="Charron P."/>
            <person name="Duensing N."/>
            <person name="Frei-dit-Frey N."/>
            <person name="Gianinazzi-Pearson V."/>
            <person name="Gilbert B."/>
            <person name="Handa Y."/>
            <person name="Hijri M."/>
            <person name="Kaul R."/>
            <person name="Kawaguchi M."/>
            <person name="Krajinski F."/>
            <person name="Lammers P."/>
            <person name="Lapierre D."/>
            <person name="Masclaux F.G."/>
            <person name="Murat C."/>
            <person name="Morin E."/>
            <person name="Ndikumana S."/>
            <person name="Pagni M."/>
            <person name="Petitpierre D."/>
            <person name="Requena N."/>
            <person name="Rosikiewicz P."/>
            <person name="Riley R."/>
            <person name="Saito K."/>
            <person name="San Clemente H."/>
            <person name="Shapiro H."/>
            <person name="van Tuinen D."/>
            <person name="Becard G."/>
            <person name="Bonfante P."/>
            <person name="Paszkowski U."/>
            <person name="Shachar-Hill Y."/>
            <person name="Young J.P."/>
            <person name="Sanders I.R."/>
            <person name="Henrissat B."/>
            <person name="Rensing S.A."/>
            <person name="Grigoriev I.V."/>
            <person name="Corradi N."/>
            <person name="Roux C."/>
            <person name="Martin F."/>
        </authorList>
    </citation>
    <scope>NUCLEOTIDE SEQUENCE</scope>
    <source>
        <strain evidence="1">DAOM 197198</strain>
    </source>
</reference>
<dbReference type="AlphaFoldDB" id="U9UDD4"/>
<dbReference type="HOGENOM" id="CLU_3088381_0_0_1"/>
<dbReference type="EMBL" id="KI279244">
    <property type="protein sequence ID" value="ESA18410.1"/>
    <property type="molecule type" value="Genomic_DNA"/>
</dbReference>
<proteinExistence type="predicted"/>
<gene>
    <name evidence="1" type="ORF">GLOINDRAFT_20731</name>
</gene>
<organism evidence="1">
    <name type="scientific">Rhizophagus irregularis (strain DAOM 181602 / DAOM 197198 / MUCL 43194)</name>
    <name type="common">Arbuscular mycorrhizal fungus</name>
    <name type="synonym">Glomus intraradices</name>
    <dbReference type="NCBI Taxonomy" id="747089"/>
    <lineage>
        <taxon>Eukaryota</taxon>
        <taxon>Fungi</taxon>
        <taxon>Fungi incertae sedis</taxon>
        <taxon>Mucoromycota</taxon>
        <taxon>Glomeromycotina</taxon>
        <taxon>Glomeromycetes</taxon>
        <taxon>Glomerales</taxon>
        <taxon>Glomeraceae</taxon>
        <taxon>Rhizophagus</taxon>
    </lineage>
</organism>
<name>U9UDD4_RHIID</name>
<sequence>MNCMQTIKVKYNDNIVFFGKWQQYPAMLAVIFNLHKCRIFLTINLYMLINLQ</sequence>
<accession>U9UDD4</accession>